<dbReference type="OrthoDB" id="4245949at2"/>
<organism evidence="1 2">
    <name type="scientific">Streptomyces silvensis</name>
    <dbReference type="NCBI Taxonomy" id="1765722"/>
    <lineage>
        <taxon>Bacteria</taxon>
        <taxon>Bacillati</taxon>
        <taxon>Actinomycetota</taxon>
        <taxon>Actinomycetes</taxon>
        <taxon>Kitasatosporales</taxon>
        <taxon>Streptomycetaceae</taxon>
        <taxon>Streptomyces</taxon>
    </lineage>
</organism>
<gene>
    <name evidence="1" type="ORF">AT728_18930</name>
</gene>
<sequence>MGLQHSVYRGYGFEIPATTDFDALDEALAEQEPDRRVHHYFLGDFEQLFLLVAAEEVEENTATALTAADFARYEIPAWTAALHRVAVRLGHGAHPEPTWLVLHDHS</sequence>
<evidence type="ECO:0000313" key="2">
    <source>
        <dbReference type="Proteomes" id="UP000054804"/>
    </source>
</evidence>
<keyword evidence="2" id="KW-1185">Reference proteome</keyword>
<protein>
    <submittedName>
        <fullName evidence="1">Uncharacterized protein</fullName>
    </submittedName>
</protein>
<accession>A0A0W7X664</accession>
<reference evidence="1 2" key="1">
    <citation type="submission" date="2015-12" db="EMBL/GenBank/DDBJ databases">
        <title>Draft genome sequence of Streptomyces silvensis ATCC 53525, a producer of novel hormone antagonists.</title>
        <authorList>
            <person name="Johnston C.W."/>
            <person name="Li Y."/>
            <person name="Magarvey N.A."/>
        </authorList>
    </citation>
    <scope>NUCLEOTIDE SEQUENCE [LARGE SCALE GENOMIC DNA]</scope>
    <source>
        <strain evidence="1 2">ATCC 53525</strain>
    </source>
</reference>
<dbReference type="STRING" id="1765722.AT728_18930"/>
<dbReference type="AlphaFoldDB" id="A0A0W7X664"/>
<dbReference type="Proteomes" id="UP000054804">
    <property type="component" value="Unassembled WGS sequence"/>
</dbReference>
<dbReference type="EMBL" id="LOCL01000030">
    <property type="protein sequence ID" value="KUF18425.1"/>
    <property type="molecule type" value="Genomic_DNA"/>
</dbReference>
<name>A0A0W7X664_9ACTN</name>
<dbReference type="RefSeq" id="WP_058847334.1">
    <property type="nucleotide sequence ID" value="NZ_LOCL01000030.1"/>
</dbReference>
<proteinExistence type="predicted"/>
<evidence type="ECO:0000313" key="1">
    <source>
        <dbReference type="EMBL" id="KUF18425.1"/>
    </source>
</evidence>
<comment type="caution">
    <text evidence="1">The sequence shown here is derived from an EMBL/GenBank/DDBJ whole genome shotgun (WGS) entry which is preliminary data.</text>
</comment>